<dbReference type="EMBL" id="JACVDC010000028">
    <property type="protein sequence ID" value="MBC9796480.1"/>
    <property type="molecule type" value="Genomic_DNA"/>
</dbReference>
<dbReference type="Proteomes" id="UP000653730">
    <property type="component" value="Unassembled WGS sequence"/>
</dbReference>
<evidence type="ECO:0000313" key="1">
    <source>
        <dbReference type="EMBL" id="MBC9796480.1"/>
    </source>
</evidence>
<gene>
    <name evidence="1" type="ORF">IBL28_10895</name>
</gene>
<dbReference type="InterPro" id="IPR027056">
    <property type="entry name" value="Gluconate_2DH_su3"/>
</dbReference>
<sequence>MLRRTFLHRAGILGGITLIPSWLLYSCSYVPKTRVSIEDVELSFLDDIGETIIPATDDIPGAKAARIGEYMIVMVKDCFRDEQKNLFIDGLNDLDQKCATQYNRPFQQLAPDQKFEFLGRLQEEALNTEEKHYFDIFRSLTISGYFTSEIGMVRARAYEPIPGRYIACMPLEEGQKPWAI</sequence>
<organism evidence="1 2">
    <name type="scientific">Sinomicrobium weinanense</name>
    <dbReference type="NCBI Taxonomy" id="2842200"/>
    <lineage>
        <taxon>Bacteria</taxon>
        <taxon>Pseudomonadati</taxon>
        <taxon>Bacteroidota</taxon>
        <taxon>Flavobacteriia</taxon>
        <taxon>Flavobacteriales</taxon>
        <taxon>Flavobacteriaceae</taxon>
        <taxon>Sinomicrobium</taxon>
    </lineage>
</organism>
<dbReference type="AlphaFoldDB" id="A0A926Q449"/>
<dbReference type="RefSeq" id="WP_187965625.1">
    <property type="nucleotide sequence ID" value="NZ_JACVDC010000028.1"/>
</dbReference>
<comment type="caution">
    <text evidence="1">The sequence shown here is derived from an EMBL/GenBank/DDBJ whole genome shotgun (WGS) entry which is preliminary data.</text>
</comment>
<dbReference type="Pfam" id="PF13618">
    <property type="entry name" value="Gluconate_2-dh3"/>
    <property type="match status" value="1"/>
</dbReference>
<proteinExistence type="predicted"/>
<name>A0A926Q449_9FLAO</name>
<dbReference type="PROSITE" id="PS51257">
    <property type="entry name" value="PROKAR_LIPOPROTEIN"/>
    <property type="match status" value="1"/>
</dbReference>
<accession>A0A926Q449</accession>
<evidence type="ECO:0000313" key="2">
    <source>
        <dbReference type="Proteomes" id="UP000653730"/>
    </source>
</evidence>
<keyword evidence="2" id="KW-1185">Reference proteome</keyword>
<reference evidence="1 2" key="1">
    <citation type="submission" date="2020-09" db="EMBL/GenBank/DDBJ databases">
        <title>Sinomicrobium weinanense sp. nov., a halophilic bacteria isolated from saline-alkali soil.</title>
        <authorList>
            <person name="Wu P."/>
            <person name="Ren H."/>
            <person name="Mei Y."/>
            <person name="Liang Y."/>
            <person name="Chen Z."/>
        </authorList>
    </citation>
    <scope>NUCLEOTIDE SEQUENCE [LARGE SCALE GENOMIC DNA]</scope>
    <source>
        <strain evidence="1 2">FJxs</strain>
    </source>
</reference>
<protein>
    <submittedName>
        <fullName evidence="1">Gluconate 2-dehydrogenase subunit 3 family protein</fullName>
    </submittedName>
</protein>